<dbReference type="OrthoDB" id="9800416at2"/>
<dbReference type="PROSITE" id="PS00216">
    <property type="entry name" value="SUGAR_TRANSPORT_1"/>
    <property type="match status" value="1"/>
</dbReference>
<dbReference type="Proteomes" id="UP000306409">
    <property type="component" value="Chromosome"/>
</dbReference>
<keyword evidence="3" id="KW-1003">Cell membrane</keyword>
<dbReference type="PROSITE" id="PS50850">
    <property type="entry name" value="MFS"/>
    <property type="match status" value="1"/>
</dbReference>
<sequence>MKQRKLKKGGLILLITLLSMIPPLSTDLYMPALPELVTYFNTTTSITSWTMTIFFIFMAFGTLVLGPISDKYGRKPILVWSTILTLICSTTCAFSPTIIFLIIVRAIQAFSAGGMLAIGTALIKDSFEGSEIGKVLSITQALAFIAPMAAPILGALILKVSDWRMTFIALAVLNAITLLIVLLLDETLPAEQRVKESIIHSILGLSKVVKNSVFTNILLVGGFLTAPYMAYLAVASYVYVNGFHTSETMFSVYFAITSAFTVVGPLLYGRFGKKPFKKVLWICFSITTLVGILLLTIGQISPVLFLLSYIPFAVTTTYIRPYTADLLLNVQNQNVGASSAVMNFGFTILGSLGMFIGSLRWPNYVSGIAFTIFIFTVLSMVIFIAANKFKVFKDIGHVNE</sequence>
<dbReference type="KEGG" id="rher:EHE19_007805"/>
<reference evidence="8 9" key="1">
    <citation type="submission" date="2020-09" db="EMBL/GenBank/DDBJ databases">
        <title>Characterization and genome sequencing of Ruminiclostridium sp. nov. MA18.</title>
        <authorList>
            <person name="Rettenmaier R."/>
            <person name="Kowollik M.-L."/>
            <person name="Liebl W."/>
            <person name="Zverlov V."/>
        </authorList>
    </citation>
    <scope>NUCLEOTIDE SEQUENCE [LARGE SCALE GENOMIC DNA]</scope>
    <source>
        <strain evidence="8 9">MA18</strain>
    </source>
</reference>
<evidence type="ECO:0000259" key="7">
    <source>
        <dbReference type="PROSITE" id="PS50850"/>
    </source>
</evidence>
<organism evidence="8 9">
    <name type="scientific">Ruminiclostridium herbifermentans</name>
    <dbReference type="NCBI Taxonomy" id="2488810"/>
    <lineage>
        <taxon>Bacteria</taxon>
        <taxon>Bacillati</taxon>
        <taxon>Bacillota</taxon>
        <taxon>Clostridia</taxon>
        <taxon>Eubacteriales</taxon>
        <taxon>Oscillospiraceae</taxon>
        <taxon>Ruminiclostridium</taxon>
    </lineage>
</organism>
<evidence type="ECO:0000313" key="8">
    <source>
        <dbReference type="EMBL" id="QNU68299.1"/>
    </source>
</evidence>
<dbReference type="InterPro" id="IPR020846">
    <property type="entry name" value="MFS_dom"/>
</dbReference>
<dbReference type="InterPro" id="IPR011701">
    <property type="entry name" value="MFS"/>
</dbReference>
<keyword evidence="4" id="KW-0812">Transmembrane</keyword>
<evidence type="ECO:0000256" key="3">
    <source>
        <dbReference type="ARBA" id="ARBA00022475"/>
    </source>
</evidence>
<evidence type="ECO:0000256" key="2">
    <source>
        <dbReference type="ARBA" id="ARBA00022448"/>
    </source>
</evidence>
<dbReference type="SUPFAM" id="SSF103473">
    <property type="entry name" value="MFS general substrate transporter"/>
    <property type="match status" value="1"/>
</dbReference>
<dbReference type="InterPro" id="IPR050189">
    <property type="entry name" value="MFS_Efflux_Transporters"/>
</dbReference>
<evidence type="ECO:0000256" key="5">
    <source>
        <dbReference type="ARBA" id="ARBA00022989"/>
    </source>
</evidence>
<evidence type="ECO:0000313" key="9">
    <source>
        <dbReference type="Proteomes" id="UP000306409"/>
    </source>
</evidence>
<dbReference type="InterPro" id="IPR005829">
    <property type="entry name" value="Sugar_transporter_CS"/>
</dbReference>
<dbReference type="GO" id="GO:0022857">
    <property type="term" value="F:transmembrane transporter activity"/>
    <property type="evidence" value="ECO:0007669"/>
    <property type="project" value="InterPro"/>
</dbReference>
<evidence type="ECO:0000256" key="1">
    <source>
        <dbReference type="ARBA" id="ARBA00004651"/>
    </source>
</evidence>
<dbReference type="PANTHER" id="PTHR43124:SF3">
    <property type="entry name" value="CHLORAMPHENICOL EFFLUX PUMP RV0191"/>
    <property type="match status" value="1"/>
</dbReference>
<evidence type="ECO:0000256" key="6">
    <source>
        <dbReference type="ARBA" id="ARBA00023136"/>
    </source>
</evidence>
<dbReference type="Gene3D" id="1.20.1720.10">
    <property type="entry name" value="Multidrug resistance protein D"/>
    <property type="match status" value="1"/>
</dbReference>
<proteinExistence type="predicted"/>
<keyword evidence="9" id="KW-1185">Reference proteome</keyword>
<dbReference type="Pfam" id="PF07690">
    <property type="entry name" value="MFS_1"/>
    <property type="match status" value="1"/>
</dbReference>
<evidence type="ECO:0000256" key="4">
    <source>
        <dbReference type="ARBA" id="ARBA00022692"/>
    </source>
</evidence>
<dbReference type="AlphaFoldDB" id="A0A4U7JNN2"/>
<dbReference type="InterPro" id="IPR036259">
    <property type="entry name" value="MFS_trans_sf"/>
</dbReference>
<protein>
    <submittedName>
        <fullName evidence="8">MFS transporter</fullName>
    </submittedName>
</protein>
<keyword evidence="5" id="KW-1133">Transmembrane helix</keyword>
<name>A0A4U7JNN2_9FIRM</name>
<dbReference type="EMBL" id="CP061336">
    <property type="protein sequence ID" value="QNU68299.1"/>
    <property type="molecule type" value="Genomic_DNA"/>
</dbReference>
<dbReference type="PANTHER" id="PTHR43124">
    <property type="entry name" value="PURINE EFFLUX PUMP PBUE"/>
    <property type="match status" value="1"/>
</dbReference>
<keyword evidence="2" id="KW-0813">Transport</keyword>
<comment type="subcellular location">
    <subcellularLocation>
        <location evidence="1">Cell membrane</location>
        <topology evidence="1">Multi-pass membrane protein</topology>
    </subcellularLocation>
</comment>
<gene>
    <name evidence="8" type="ORF">EHE19_007805</name>
</gene>
<keyword evidence="6" id="KW-0472">Membrane</keyword>
<accession>A0A4U7JNN2</accession>
<feature type="domain" description="Major facilitator superfamily (MFS) profile" evidence="7">
    <location>
        <begin position="11"/>
        <end position="388"/>
    </location>
</feature>
<dbReference type="GO" id="GO:0005886">
    <property type="term" value="C:plasma membrane"/>
    <property type="evidence" value="ECO:0007669"/>
    <property type="project" value="UniProtKB-SubCell"/>
</dbReference>
<dbReference type="RefSeq" id="WP_137696472.1">
    <property type="nucleotide sequence ID" value="NZ_CP061336.1"/>
</dbReference>